<reference evidence="1 2" key="1">
    <citation type="submission" date="2018-07" db="EMBL/GenBank/DDBJ databases">
        <title>Section-level genome sequencing of Aspergillus section Nigri to investigate inter- and intra-species variation.</title>
        <authorList>
            <consortium name="DOE Joint Genome Institute"/>
            <person name="Vesth T.C."/>
            <person name="Nybo J.L."/>
            <person name="Theobald S."/>
            <person name="Frisvad J.C."/>
            <person name="Larsen T.O."/>
            <person name="Nielsen K.F."/>
            <person name="Hoof J.B."/>
            <person name="Brandl J."/>
            <person name="Salamov A."/>
            <person name="Riley R."/>
            <person name="Gladden J.M."/>
            <person name="Phatale P."/>
            <person name="Nielsen M.T."/>
            <person name="Lyhne E.K."/>
            <person name="Kogle M.E."/>
            <person name="Strasser K."/>
            <person name="McDonnell E."/>
            <person name="Barry K."/>
            <person name="Clum A."/>
            <person name="Chen C."/>
            <person name="Nolan M."/>
            <person name="Sandor L."/>
            <person name="Kuo A."/>
            <person name="Lipzen A."/>
            <person name="Hainaut M."/>
            <person name="Drula E."/>
            <person name="Tsang A."/>
            <person name="Magnuson J.K."/>
            <person name="Henrissat B."/>
            <person name="Wiebenga A."/>
            <person name="Simmons B.A."/>
            <person name="Makela M.R."/>
            <person name="De vries R.P."/>
            <person name="Grigoriev I.V."/>
            <person name="Mortensen U.H."/>
            <person name="Baker S.E."/>
            <person name="Andersen M.R."/>
        </authorList>
    </citation>
    <scope>NUCLEOTIDE SEQUENCE [LARGE SCALE GENOMIC DNA]</scope>
    <source>
        <strain evidence="1 2">ATCC 13157</strain>
    </source>
</reference>
<sequence length="51" mass="5343">MGLESQMSIGVGGSDDYQLNLALRPATIDLLVRLFCAVVACLGQSKSAKTT</sequence>
<accession>A0A370PNL9</accession>
<keyword evidence="2" id="KW-1185">Reference proteome</keyword>
<organism evidence="1 2">
    <name type="scientific">Aspergillus phoenicis ATCC 13157</name>
    <dbReference type="NCBI Taxonomy" id="1353007"/>
    <lineage>
        <taxon>Eukaryota</taxon>
        <taxon>Fungi</taxon>
        <taxon>Dikarya</taxon>
        <taxon>Ascomycota</taxon>
        <taxon>Pezizomycotina</taxon>
        <taxon>Eurotiomycetes</taxon>
        <taxon>Eurotiomycetidae</taxon>
        <taxon>Eurotiales</taxon>
        <taxon>Aspergillaceae</taxon>
        <taxon>Aspergillus</taxon>
    </lineage>
</organism>
<gene>
    <name evidence="1" type="ORF">M752DRAFT_275075</name>
</gene>
<dbReference type="EMBL" id="KZ851850">
    <property type="protein sequence ID" value="RDK43785.1"/>
    <property type="molecule type" value="Genomic_DNA"/>
</dbReference>
<evidence type="ECO:0000313" key="2">
    <source>
        <dbReference type="Proteomes" id="UP000254937"/>
    </source>
</evidence>
<dbReference type="AlphaFoldDB" id="A0A370PNL9"/>
<name>A0A370PNL9_ASPPH</name>
<dbReference type="Proteomes" id="UP000254937">
    <property type="component" value="Unassembled WGS sequence"/>
</dbReference>
<proteinExistence type="predicted"/>
<protein>
    <submittedName>
        <fullName evidence="1">Uncharacterized protein</fullName>
    </submittedName>
</protein>
<evidence type="ECO:0000313" key="1">
    <source>
        <dbReference type="EMBL" id="RDK43785.1"/>
    </source>
</evidence>